<dbReference type="InterPro" id="IPR005545">
    <property type="entry name" value="YCII"/>
</dbReference>
<reference evidence="3 4" key="1">
    <citation type="submission" date="2021-01" db="EMBL/GenBank/DDBJ databases">
        <title>Genome seq and assembly of Nocardiodes sp. G10.</title>
        <authorList>
            <person name="Chhetri G."/>
        </authorList>
    </citation>
    <scope>NUCLEOTIDE SEQUENCE [LARGE SCALE GENOMIC DNA]</scope>
    <source>
        <strain evidence="3 4">G10</strain>
    </source>
</reference>
<dbReference type="InterPro" id="IPR011008">
    <property type="entry name" value="Dimeric_a/b-barrel"/>
</dbReference>
<protein>
    <recommendedName>
        <fullName evidence="2">YCII-related domain-containing protein</fullName>
    </recommendedName>
</protein>
<proteinExistence type="inferred from homology"/>
<evidence type="ECO:0000313" key="3">
    <source>
        <dbReference type="EMBL" id="MBL0748235.1"/>
    </source>
</evidence>
<dbReference type="EMBL" id="JAERSG010000003">
    <property type="protein sequence ID" value="MBL0748235.1"/>
    <property type="molecule type" value="Genomic_DNA"/>
</dbReference>
<feature type="domain" description="YCII-related" evidence="2">
    <location>
        <begin position="28"/>
        <end position="106"/>
    </location>
</feature>
<keyword evidence="4" id="KW-1185">Reference proteome</keyword>
<dbReference type="PANTHER" id="PTHR35174:SF3">
    <property type="entry name" value="BLL7171 PROTEIN"/>
    <property type="match status" value="1"/>
</dbReference>
<dbReference type="PANTHER" id="PTHR35174">
    <property type="entry name" value="BLL7171 PROTEIN-RELATED"/>
    <property type="match status" value="1"/>
</dbReference>
<dbReference type="Proteomes" id="UP000636918">
    <property type="component" value="Unassembled WGS sequence"/>
</dbReference>
<evidence type="ECO:0000313" key="4">
    <source>
        <dbReference type="Proteomes" id="UP000636918"/>
    </source>
</evidence>
<evidence type="ECO:0000259" key="2">
    <source>
        <dbReference type="Pfam" id="PF03795"/>
    </source>
</evidence>
<dbReference type="Gene3D" id="3.30.70.1060">
    <property type="entry name" value="Dimeric alpha+beta barrel"/>
    <property type="match status" value="1"/>
</dbReference>
<comment type="caution">
    <text evidence="3">The sequence shown here is derived from an EMBL/GenBank/DDBJ whole genome shotgun (WGS) entry which is preliminary data.</text>
</comment>
<dbReference type="Pfam" id="PF03795">
    <property type="entry name" value="YCII"/>
    <property type="match status" value="1"/>
</dbReference>
<accession>A0ABS1L9D1</accession>
<dbReference type="SUPFAM" id="SSF54909">
    <property type="entry name" value="Dimeric alpha+beta barrel"/>
    <property type="match status" value="1"/>
</dbReference>
<evidence type="ECO:0000256" key="1">
    <source>
        <dbReference type="ARBA" id="ARBA00007689"/>
    </source>
</evidence>
<organism evidence="3 4">
    <name type="scientific">Nocardioides baculatus</name>
    <dbReference type="NCBI Taxonomy" id="2801337"/>
    <lineage>
        <taxon>Bacteria</taxon>
        <taxon>Bacillati</taxon>
        <taxon>Actinomycetota</taxon>
        <taxon>Actinomycetes</taxon>
        <taxon>Propionibacteriales</taxon>
        <taxon>Nocardioidaceae</taxon>
        <taxon>Nocardioides</taxon>
    </lineage>
</organism>
<comment type="similarity">
    <text evidence="1">Belongs to the YciI family.</text>
</comment>
<name>A0ABS1L9D1_9ACTN</name>
<sequence>MKYLVLLIGDGAEKPWSEQTEGEQGDAMAKFGEFDAACRAREGVELLAGEALSDSRDATVMRTTAGRVALTDGPYAEVIEGMGGFYLLEAPDLDVVVELLRILPPYDIQIHPTVDVTL</sequence>
<dbReference type="RefSeq" id="WP_201936329.1">
    <property type="nucleotide sequence ID" value="NZ_JAERSG010000003.1"/>
</dbReference>
<gene>
    <name evidence="3" type="ORF">JI751_11500</name>
</gene>